<proteinExistence type="predicted"/>
<gene>
    <name evidence="2" type="ORF">Pmani_031211</name>
</gene>
<reference evidence="2" key="1">
    <citation type="submission" date="2023-11" db="EMBL/GenBank/DDBJ databases">
        <title>Genome assemblies of two species of porcelain crab, Petrolisthes cinctipes and Petrolisthes manimaculis (Anomura: Porcellanidae).</title>
        <authorList>
            <person name="Angst P."/>
        </authorList>
    </citation>
    <scope>NUCLEOTIDE SEQUENCE</scope>
    <source>
        <strain evidence="2">PB745_02</strain>
        <tissue evidence="2">Gill</tissue>
    </source>
</reference>
<sequence>MENPEVKWWQRHDKGREGKGSVSAEGKEVTDMHAGESKTRKEGMENYDPSHLEEPGVSRLSLMALIHLSCWCGPLAPNSTPRSTPPLCHHKQQQHIFTTHPTQLYTLFHSTPMPPQTTTTPPYHPPSSCPTLHPLPLHLYINSNTPLPPTLFFLHHIHSSPLSTYVLRQQLHLFPTSH</sequence>
<name>A0AAE1NW73_9EUCA</name>
<evidence type="ECO:0000313" key="3">
    <source>
        <dbReference type="Proteomes" id="UP001292094"/>
    </source>
</evidence>
<keyword evidence="3" id="KW-1185">Reference proteome</keyword>
<comment type="caution">
    <text evidence="2">The sequence shown here is derived from an EMBL/GenBank/DDBJ whole genome shotgun (WGS) entry which is preliminary data.</text>
</comment>
<feature type="region of interest" description="Disordered" evidence="1">
    <location>
        <begin position="1"/>
        <end position="48"/>
    </location>
</feature>
<accession>A0AAE1NW73</accession>
<dbReference type="AlphaFoldDB" id="A0AAE1NW73"/>
<organism evidence="2 3">
    <name type="scientific">Petrolisthes manimaculis</name>
    <dbReference type="NCBI Taxonomy" id="1843537"/>
    <lineage>
        <taxon>Eukaryota</taxon>
        <taxon>Metazoa</taxon>
        <taxon>Ecdysozoa</taxon>
        <taxon>Arthropoda</taxon>
        <taxon>Crustacea</taxon>
        <taxon>Multicrustacea</taxon>
        <taxon>Malacostraca</taxon>
        <taxon>Eumalacostraca</taxon>
        <taxon>Eucarida</taxon>
        <taxon>Decapoda</taxon>
        <taxon>Pleocyemata</taxon>
        <taxon>Anomura</taxon>
        <taxon>Galatheoidea</taxon>
        <taxon>Porcellanidae</taxon>
        <taxon>Petrolisthes</taxon>
    </lineage>
</organism>
<evidence type="ECO:0000256" key="1">
    <source>
        <dbReference type="SAM" id="MobiDB-lite"/>
    </source>
</evidence>
<dbReference type="EMBL" id="JAWZYT010003895">
    <property type="protein sequence ID" value="KAK4296287.1"/>
    <property type="molecule type" value="Genomic_DNA"/>
</dbReference>
<protein>
    <submittedName>
        <fullName evidence="2">Uncharacterized protein</fullName>
    </submittedName>
</protein>
<dbReference type="Proteomes" id="UP001292094">
    <property type="component" value="Unassembled WGS sequence"/>
</dbReference>
<evidence type="ECO:0000313" key="2">
    <source>
        <dbReference type="EMBL" id="KAK4296287.1"/>
    </source>
</evidence>